<dbReference type="GO" id="GO:0003677">
    <property type="term" value="F:DNA binding"/>
    <property type="evidence" value="ECO:0007669"/>
    <property type="project" value="UniProtKB-KW"/>
</dbReference>
<evidence type="ECO:0000256" key="2">
    <source>
        <dbReference type="ARBA" id="ARBA00022723"/>
    </source>
</evidence>
<evidence type="ECO:0000259" key="11">
    <source>
        <dbReference type="PROSITE" id="PS50808"/>
    </source>
</evidence>
<dbReference type="PANTHER" id="PTHR46481">
    <property type="entry name" value="ZINC FINGER BED DOMAIN-CONTAINING PROTEIN 4"/>
    <property type="match status" value="1"/>
</dbReference>
<evidence type="ECO:0000313" key="12">
    <source>
        <dbReference type="EMBL" id="CAF3386360.1"/>
    </source>
</evidence>
<dbReference type="SUPFAM" id="SSF53098">
    <property type="entry name" value="Ribonuclease H-like"/>
    <property type="match status" value="1"/>
</dbReference>
<dbReference type="InterPro" id="IPR052035">
    <property type="entry name" value="ZnF_BED_domain_contain"/>
</dbReference>
<dbReference type="InterPro" id="IPR012337">
    <property type="entry name" value="RNaseH-like_sf"/>
</dbReference>
<evidence type="ECO:0000256" key="8">
    <source>
        <dbReference type="ARBA" id="ARBA00023242"/>
    </source>
</evidence>
<dbReference type="PROSITE" id="PS50808">
    <property type="entry name" value="ZF_BED"/>
    <property type="match status" value="1"/>
</dbReference>
<protein>
    <recommendedName>
        <fullName evidence="11">BED-type domain-containing protein</fullName>
    </recommendedName>
</protein>
<keyword evidence="2" id="KW-0479">Metal-binding</keyword>
<feature type="compositionally biased region" description="Acidic residues" evidence="10">
    <location>
        <begin position="403"/>
        <end position="429"/>
    </location>
</feature>
<comment type="caution">
    <text evidence="12">The sequence shown here is derived from an EMBL/GenBank/DDBJ whole genome shotgun (WGS) entry which is preliminary data.</text>
</comment>
<feature type="compositionally biased region" description="Polar residues" evidence="10">
    <location>
        <begin position="12"/>
        <end position="43"/>
    </location>
</feature>
<dbReference type="GO" id="GO:0008270">
    <property type="term" value="F:zinc ion binding"/>
    <property type="evidence" value="ECO:0007669"/>
    <property type="project" value="UniProtKB-KW"/>
</dbReference>
<dbReference type="GO" id="GO:0005634">
    <property type="term" value="C:nucleus"/>
    <property type="evidence" value="ECO:0007669"/>
    <property type="project" value="UniProtKB-SubCell"/>
</dbReference>
<dbReference type="Proteomes" id="UP000663865">
    <property type="component" value="Unassembled WGS sequence"/>
</dbReference>
<evidence type="ECO:0000256" key="1">
    <source>
        <dbReference type="ARBA" id="ARBA00004123"/>
    </source>
</evidence>
<evidence type="ECO:0000256" key="4">
    <source>
        <dbReference type="ARBA" id="ARBA00022833"/>
    </source>
</evidence>
<evidence type="ECO:0000256" key="7">
    <source>
        <dbReference type="ARBA" id="ARBA00023163"/>
    </source>
</evidence>
<evidence type="ECO:0000256" key="3">
    <source>
        <dbReference type="ARBA" id="ARBA00022771"/>
    </source>
</evidence>
<dbReference type="PANTHER" id="PTHR46481:SF10">
    <property type="entry name" value="ZINC FINGER BED DOMAIN-CONTAINING PROTEIN 39"/>
    <property type="match status" value="1"/>
</dbReference>
<keyword evidence="7" id="KW-0804">Transcription</keyword>
<keyword evidence="6" id="KW-0238">DNA-binding</keyword>
<dbReference type="Pfam" id="PF05699">
    <property type="entry name" value="Dimer_Tnp_hAT"/>
    <property type="match status" value="1"/>
</dbReference>
<feature type="compositionally biased region" description="Low complexity" evidence="10">
    <location>
        <begin position="430"/>
        <end position="440"/>
    </location>
</feature>
<dbReference type="InterPro" id="IPR008906">
    <property type="entry name" value="HATC_C_dom"/>
</dbReference>
<dbReference type="InterPro" id="IPR003656">
    <property type="entry name" value="Znf_BED"/>
</dbReference>
<dbReference type="AlphaFoldDB" id="A0A817YYQ7"/>
<evidence type="ECO:0000256" key="10">
    <source>
        <dbReference type="SAM" id="MobiDB-lite"/>
    </source>
</evidence>
<keyword evidence="5" id="KW-0805">Transcription regulation</keyword>
<feature type="compositionally biased region" description="Polar residues" evidence="10">
    <location>
        <begin position="55"/>
        <end position="92"/>
    </location>
</feature>
<feature type="region of interest" description="Disordered" evidence="10">
    <location>
        <begin position="381"/>
        <end position="447"/>
    </location>
</feature>
<gene>
    <name evidence="12" type="ORF">KIK155_LOCUS6779</name>
</gene>
<evidence type="ECO:0000256" key="6">
    <source>
        <dbReference type="ARBA" id="ARBA00023125"/>
    </source>
</evidence>
<keyword evidence="3 9" id="KW-0863">Zinc-finger</keyword>
<organism evidence="12 13">
    <name type="scientific">Rotaria socialis</name>
    <dbReference type="NCBI Taxonomy" id="392032"/>
    <lineage>
        <taxon>Eukaryota</taxon>
        <taxon>Metazoa</taxon>
        <taxon>Spiralia</taxon>
        <taxon>Gnathifera</taxon>
        <taxon>Rotifera</taxon>
        <taxon>Eurotatoria</taxon>
        <taxon>Bdelloidea</taxon>
        <taxon>Philodinida</taxon>
        <taxon>Philodinidae</taxon>
        <taxon>Rotaria</taxon>
    </lineage>
</organism>
<keyword evidence="4" id="KW-0862">Zinc</keyword>
<feature type="region of interest" description="Disordered" evidence="10">
    <location>
        <begin position="1"/>
        <end position="102"/>
    </location>
</feature>
<keyword evidence="8" id="KW-0539">Nucleus</keyword>
<accession>A0A817YYQ7</accession>
<sequence length="846" mass="96519">MNSKNNNKNRNDSPSASSLPQSPYNLRRNQLQRGSVSKRSNSAKSKKDTSIAVATASTENLNASSTNSQIASDPVELTSNDSQHLSANNNTNEMERSEDEEEVTILEQQANRQTNKLTSAWPYFDYLSNNFYMCLICLKSIRTSNKSDGNLRSHLGRVHKMVGVMYTSQVQQREARSNVIKPERKLELDKAALECIIMDGRQFGDFRRAGMSKFLNVICPGYHGPSRKTVRRQLGLSYHKYRKELRATLTSVRAIAITVDIWTKKQTSFICLTGHAFNKKYESIPIVLGFRRLSGAHRANNLKNYIIYEMQQLDIEEKVCAIVSDNGSDIKKAINDIKPGERFSCFAHDINLVVKNGLKIWEPIEKKKQITQTTTATTTTNASIYNYDSDDENMSEPDRADIPEEPEDDTIDEKAENDESGDDGEEDENSTGSDNESGNGSDDDVSEYEDIIDIESEDDDEDDYQFTNQKEQPLIQPYQTQLLIYRLIHRVRACVINVRSTRAICDYVKTQGKLNEPPIKAGLATDFEIRWNTTFIMIDRFSNHRFIIDNINSQPFKVPDINSAQRMKLASKKFEFTNDDWSRLKDLQTVLKPFFKATKAISAKNYPTLAAAYSIKYALRYFLFNETSANESLWLKSLKLCLRRTLELYFDEKMEMHQKNTSLVAAFLEPNEYCRLLQRPIELQAAIVLLKIEMQKETLRITQNNVVVQSNVTNSRSRSINTNSTDAKQNNIDSLFSLCGISSSSDQTLPGKKVWSIDEEIGFYMSSINISKKIKFSHYWSDYEHRLPLMSGVVRRVSIIPASSVPCESTFSIAGYIRRKERCSLSANAIRYSLVLKDSHKLELLR</sequence>
<dbReference type="EMBL" id="CAJNYV010000828">
    <property type="protein sequence ID" value="CAF3386360.1"/>
    <property type="molecule type" value="Genomic_DNA"/>
</dbReference>
<name>A0A817YYQ7_9BILA</name>
<evidence type="ECO:0000256" key="9">
    <source>
        <dbReference type="PROSITE-ProRule" id="PRU00027"/>
    </source>
</evidence>
<feature type="domain" description="BED-type" evidence="11">
    <location>
        <begin position="115"/>
        <end position="160"/>
    </location>
</feature>
<dbReference type="GO" id="GO:0046983">
    <property type="term" value="F:protein dimerization activity"/>
    <property type="evidence" value="ECO:0007669"/>
    <property type="project" value="InterPro"/>
</dbReference>
<comment type="subcellular location">
    <subcellularLocation>
        <location evidence="1">Nucleus</location>
    </subcellularLocation>
</comment>
<reference evidence="12" key="1">
    <citation type="submission" date="2021-02" db="EMBL/GenBank/DDBJ databases">
        <authorList>
            <person name="Nowell W R."/>
        </authorList>
    </citation>
    <scope>NUCLEOTIDE SEQUENCE</scope>
</reference>
<proteinExistence type="predicted"/>
<evidence type="ECO:0000313" key="13">
    <source>
        <dbReference type="Proteomes" id="UP000663865"/>
    </source>
</evidence>
<evidence type="ECO:0000256" key="5">
    <source>
        <dbReference type="ARBA" id="ARBA00023015"/>
    </source>
</evidence>